<accession>A0A9X8W0R1</accession>
<dbReference type="EMBL" id="MLAB01000061">
    <property type="protein sequence ID" value="OOF70032.1"/>
    <property type="molecule type" value="Genomic_DNA"/>
</dbReference>
<dbReference type="Pfam" id="PF05973">
    <property type="entry name" value="Gp49"/>
    <property type="match status" value="1"/>
</dbReference>
<organism evidence="1 2">
    <name type="scientific">Rodentibacter caecimuris</name>
    <dbReference type="NCBI Taxonomy" id="1796644"/>
    <lineage>
        <taxon>Bacteria</taxon>
        <taxon>Pseudomonadati</taxon>
        <taxon>Pseudomonadota</taxon>
        <taxon>Gammaproteobacteria</taxon>
        <taxon>Pasteurellales</taxon>
        <taxon>Pasteurellaceae</taxon>
        <taxon>Rodentibacter</taxon>
    </lineage>
</organism>
<dbReference type="InterPro" id="IPR009241">
    <property type="entry name" value="HigB-like"/>
</dbReference>
<sequence length="130" mass="15288">MKQEWEIILQDPLLNWFESLIEEDLLKIYAALELLSTEGPQLGRPYADTIQGSKYPNLKELRVQSKLSVFRLFFIFDPIRQAIVLCGGYKKGKKGKKEKLFYKEMIALAEQTYDNYLSTFSQEQENERKI</sequence>
<protein>
    <submittedName>
        <fullName evidence="1">Diaminopimelate decarboxylase</fullName>
    </submittedName>
</protein>
<gene>
    <name evidence="1" type="ORF">BKG90_11160</name>
</gene>
<dbReference type="AlphaFoldDB" id="A0A9X8W0R1"/>
<name>A0A9X8W0R1_9PAST</name>
<keyword evidence="2" id="KW-1185">Reference proteome</keyword>
<reference evidence="1 2" key="1">
    <citation type="submission" date="2016-10" db="EMBL/GenBank/DDBJ databases">
        <title>Rodentibacter gen. nov. and new species.</title>
        <authorList>
            <person name="Christensen H."/>
        </authorList>
    </citation>
    <scope>NUCLEOTIDE SEQUENCE [LARGE SCALE GENOMIC DNA]</scope>
    <source>
        <strain evidence="1 2">199137021</strain>
    </source>
</reference>
<dbReference type="RefSeq" id="WP_059366387.1">
    <property type="nucleotide sequence ID" value="NZ_BBXJ01000001.1"/>
</dbReference>
<proteinExistence type="predicted"/>
<evidence type="ECO:0000313" key="1">
    <source>
        <dbReference type="EMBL" id="OOF70032.1"/>
    </source>
</evidence>
<dbReference type="Proteomes" id="UP000188998">
    <property type="component" value="Unassembled WGS sequence"/>
</dbReference>
<comment type="caution">
    <text evidence="1">The sequence shown here is derived from an EMBL/GenBank/DDBJ whole genome shotgun (WGS) entry which is preliminary data.</text>
</comment>
<evidence type="ECO:0000313" key="2">
    <source>
        <dbReference type="Proteomes" id="UP000188998"/>
    </source>
</evidence>